<evidence type="ECO:0000256" key="10">
    <source>
        <dbReference type="ARBA" id="ARBA00023224"/>
    </source>
</evidence>
<sequence length="967" mass="110711">MAKLIFPAGHVFLKSDAIYNRLLTANNSIDGSLITNIFYNKTIDNFNSSNLINTTTSLCTSLVDHQSQNSLIIFSMIFMVIVNLVVIFGNLLVIISVFLYSKLRTVTNFFIVSLAVADLLLGLTVLPYSLTQTISKTWYFGEIWCLGWLVIDVWLSTASILNLVAISVDRYLAITQPLKYRTLMTAKRAKTIIASAWILSFLICFPPLVGWNQQGSGLIKVNLTKTLEYKPQIHPSFFSSSLSFETLTKHLTSKSLNSIENLKISIESPKSNSIHKTKTLFKDKSKRIKKRFIRHIGKLEKNKLKNFRFSRSIDSMSLNKTSIDDNCENYEVLQCILFDSKGYVIYSAFGSFFIPMFIMVFFYWRIYLVAMYTTQALNRGYISKKCVRTNLVSGFPNYQSEILNQKDNLTNNTEKVYTNKNLTLRVHRGFVKDNHLLESTQSNLTISNGSCNIKNYNRSSYDSGERQNSTSPTITIRKNNSIDASSAAQFCKKILPSRLSNRLLTSLEKNDDKRLKKIQHRSIRCLDRTQNIVSLAVNVSKNKNIVLKKTRSEQFIADDNLKKNQNKIDTNLDELNLSILNKTDNPEIKNNVNKNLINKEEDKLSLKESTFICFNEINSNLLNSKIEDNIKINNSDWKIKFVKKKLYKKSNTFTLSNSDSEKSFCKLENSIKPISLSSGNLNVKDYNLPKKSLIGELSNKTKIINFNLTEPEKIFYQNKIQLKIDSPKNDSSIEMNKISEDSSLKNDSFTKCNDNYEAIEVLNNKSKIENDSNFDTEITTKKDYLENENVTETMNNGSFDSINKPIFQDNDLTKFHENNLTPSSNKKTKNIVNFTSRLFKRQANNFKTQNNSGKFQAKRYLAETKAAKTVGVIVGGFICCWFPFFTVYLVRGLCEDKNCVPEVLLTIFTWLGYINSALNPIIYGMFSKDFRKAFKNIICKCKFTEETGVTSLIRQIHLPNLFEEDMI</sequence>
<feature type="transmembrane region" description="Helical" evidence="12">
    <location>
        <begin position="71"/>
        <end position="99"/>
    </location>
</feature>
<evidence type="ECO:0000256" key="8">
    <source>
        <dbReference type="ARBA" id="ARBA00023170"/>
    </source>
</evidence>
<comment type="subcellular location">
    <subcellularLocation>
        <location evidence="1">Cell membrane</location>
        <topology evidence="1">Multi-pass membrane protein</topology>
    </subcellularLocation>
</comment>
<evidence type="ECO:0000256" key="4">
    <source>
        <dbReference type="ARBA" id="ARBA00022692"/>
    </source>
</evidence>
<dbReference type="GO" id="GO:0004930">
    <property type="term" value="F:G protein-coupled receptor activity"/>
    <property type="evidence" value="ECO:0007669"/>
    <property type="project" value="UniProtKB-KW"/>
</dbReference>
<keyword evidence="7 12" id="KW-0472">Membrane</keyword>
<feature type="domain" description="G-protein coupled receptors family 1 profile" evidence="13">
    <location>
        <begin position="89"/>
        <end position="923"/>
    </location>
</feature>
<evidence type="ECO:0000256" key="5">
    <source>
        <dbReference type="ARBA" id="ARBA00022989"/>
    </source>
</evidence>
<protein>
    <submittedName>
        <fullName evidence="14">G protein-coupled receptor</fullName>
    </submittedName>
</protein>
<evidence type="ECO:0000256" key="1">
    <source>
        <dbReference type="ARBA" id="ARBA00004651"/>
    </source>
</evidence>
<dbReference type="EMBL" id="PP155020">
    <property type="protein sequence ID" value="WRW34094.1"/>
    <property type="molecule type" value="mRNA"/>
</dbReference>
<dbReference type="Pfam" id="PF00001">
    <property type="entry name" value="7tm_1"/>
    <property type="match status" value="2"/>
</dbReference>
<feature type="transmembrane region" description="Helical" evidence="12">
    <location>
        <begin position="903"/>
        <end position="926"/>
    </location>
</feature>
<proteinExistence type="evidence at transcript level"/>
<evidence type="ECO:0000256" key="11">
    <source>
        <dbReference type="RuleBase" id="RU000688"/>
    </source>
</evidence>
<evidence type="ECO:0000313" key="14">
    <source>
        <dbReference type="EMBL" id="WRW34094.1"/>
    </source>
</evidence>
<evidence type="ECO:0000256" key="7">
    <source>
        <dbReference type="ARBA" id="ARBA00023136"/>
    </source>
</evidence>
<evidence type="ECO:0000259" key="13">
    <source>
        <dbReference type="PROSITE" id="PS50262"/>
    </source>
</evidence>
<name>A0AAN0LHF2_9ACAR</name>
<evidence type="ECO:0000256" key="3">
    <source>
        <dbReference type="ARBA" id="ARBA00022475"/>
    </source>
</evidence>
<feature type="transmembrane region" description="Helical" evidence="12">
    <location>
        <begin position="146"/>
        <end position="168"/>
    </location>
</feature>
<reference evidence="14" key="1">
    <citation type="submission" date="2024-01" db="EMBL/GenBank/DDBJ databases">
        <title>Genome insights into chemosensory and detoxification machineries of broad mite, Polyphagotarsonemus latus (Tarsonemidae: Acari).</title>
        <authorList>
            <person name="Muthugoundar M."/>
            <person name="P J A."/>
            <person name="Augustine N."/>
        </authorList>
    </citation>
    <scope>NUCLEOTIDE SEQUENCE</scope>
</reference>
<dbReference type="SUPFAM" id="SSF81321">
    <property type="entry name" value="Family A G protein-coupled receptor-like"/>
    <property type="match status" value="1"/>
</dbReference>
<feature type="transmembrane region" description="Helical" evidence="12">
    <location>
        <begin position="106"/>
        <end position="126"/>
    </location>
</feature>
<evidence type="ECO:0000256" key="12">
    <source>
        <dbReference type="SAM" id="Phobius"/>
    </source>
</evidence>
<dbReference type="InterPro" id="IPR000276">
    <property type="entry name" value="GPCR_Rhodpsn"/>
</dbReference>
<feature type="transmembrane region" description="Helical" evidence="12">
    <location>
        <begin position="343"/>
        <end position="364"/>
    </location>
</feature>
<dbReference type="PRINTS" id="PR00237">
    <property type="entry name" value="GPCRRHODOPSN"/>
</dbReference>
<evidence type="ECO:0000256" key="2">
    <source>
        <dbReference type="ARBA" id="ARBA00010663"/>
    </source>
</evidence>
<feature type="transmembrane region" description="Helical" evidence="12">
    <location>
        <begin position="869"/>
        <end position="891"/>
    </location>
</feature>
<keyword evidence="5 12" id="KW-1133">Transmembrane helix</keyword>
<keyword evidence="4 11" id="KW-0812">Transmembrane</keyword>
<dbReference type="InterPro" id="IPR017452">
    <property type="entry name" value="GPCR_Rhodpsn_7TM"/>
</dbReference>
<dbReference type="AlphaFoldDB" id="A0AAN0LHF2"/>
<keyword evidence="6 11" id="KW-0297">G-protein coupled receptor</keyword>
<feature type="transmembrane region" description="Helical" evidence="12">
    <location>
        <begin position="189"/>
        <end position="209"/>
    </location>
</feature>
<organism evidence="14">
    <name type="scientific">Polyphagotarsonemus latus</name>
    <dbReference type="NCBI Taxonomy" id="1204166"/>
    <lineage>
        <taxon>Eukaryota</taxon>
        <taxon>Metazoa</taxon>
        <taxon>Ecdysozoa</taxon>
        <taxon>Arthropoda</taxon>
        <taxon>Chelicerata</taxon>
        <taxon>Arachnida</taxon>
        <taxon>Acari</taxon>
        <taxon>Acariformes</taxon>
        <taxon>Trombidiformes</taxon>
        <taxon>Prostigmata</taxon>
        <taxon>Eleutherengona</taxon>
        <taxon>Heterostigmata</taxon>
        <taxon>Tarsonemoidea</taxon>
        <taxon>Tarsonemidae</taxon>
        <taxon>Polyphagotarsonemus</taxon>
    </lineage>
</organism>
<accession>A0AAN0LHF2</accession>
<evidence type="ECO:0000256" key="9">
    <source>
        <dbReference type="ARBA" id="ARBA00023180"/>
    </source>
</evidence>
<dbReference type="PROSITE" id="PS00237">
    <property type="entry name" value="G_PROTEIN_RECEP_F1_1"/>
    <property type="match status" value="1"/>
</dbReference>
<dbReference type="Gene3D" id="1.20.1070.10">
    <property type="entry name" value="Rhodopsin 7-helix transmembrane proteins"/>
    <property type="match status" value="3"/>
</dbReference>
<dbReference type="PROSITE" id="PS50262">
    <property type="entry name" value="G_PROTEIN_RECEP_F1_2"/>
    <property type="match status" value="1"/>
</dbReference>
<keyword evidence="9" id="KW-0325">Glycoprotein</keyword>
<keyword evidence="8 11" id="KW-0675">Receptor</keyword>
<dbReference type="PANTHER" id="PTHR24248:SF174">
    <property type="entry name" value="TYRAMINE_OCTOPAMINE RECEPTOR"/>
    <property type="match status" value="1"/>
</dbReference>
<comment type="similarity">
    <text evidence="2 11">Belongs to the G-protein coupled receptor 1 family.</text>
</comment>
<keyword evidence="10 11" id="KW-0807">Transducer</keyword>
<dbReference type="GO" id="GO:0005886">
    <property type="term" value="C:plasma membrane"/>
    <property type="evidence" value="ECO:0007669"/>
    <property type="project" value="UniProtKB-SubCell"/>
</dbReference>
<dbReference type="PANTHER" id="PTHR24248">
    <property type="entry name" value="ADRENERGIC RECEPTOR-RELATED G-PROTEIN COUPLED RECEPTOR"/>
    <property type="match status" value="1"/>
</dbReference>
<keyword evidence="3" id="KW-1003">Cell membrane</keyword>
<evidence type="ECO:0000256" key="6">
    <source>
        <dbReference type="ARBA" id="ARBA00023040"/>
    </source>
</evidence>